<feature type="transmembrane region" description="Helical" evidence="1">
    <location>
        <begin position="69"/>
        <end position="99"/>
    </location>
</feature>
<organism evidence="2 3">
    <name type="scientific">Limosilactobacillus secaliphilus</name>
    <dbReference type="NCBI Taxonomy" id="396268"/>
    <lineage>
        <taxon>Bacteria</taxon>
        <taxon>Bacillati</taxon>
        <taxon>Bacillota</taxon>
        <taxon>Bacilli</taxon>
        <taxon>Lactobacillales</taxon>
        <taxon>Lactobacillaceae</taxon>
        <taxon>Limosilactobacillus</taxon>
    </lineage>
</organism>
<feature type="transmembrane region" description="Helical" evidence="1">
    <location>
        <begin position="303"/>
        <end position="325"/>
    </location>
</feature>
<dbReference type="RefSeq" id="WP_057741617.1">
    <property type="nucleotide sequence ID" value="NZ_JQBW01000010.1"/>
</dbReference>
<name>A0A0R2I740_9LACO</name>
<proteinExistence type="predicted"/>
<dbReference type="Proteomes" id="UP000050934">
    <property type="component" value="Unassembled WGS sequence"/>
</dbReference>
<keyword evidence="3" id="KW-1185">Reference proteome</keyword>
<keyword evidence="1" id="KW-0472">Membrane</keyword>
<evidence type="ECO:0000313" key="3">
    <source>
        <dbReference type="Proteomes" id="UP000050934"/>
    </source>
</evidence>
<feature type="transmembrane region" description="Helical" evidence="1">
    <location>
        <begin position="9"/>
        <end position="27"/>
    </location>
</feature>
<feature type="transmembrane region" description="Helical" evidence="1">
    <location>
        <begin position="257"/>
        <end position="278"/>
    </location>
</feature>
<dbReference type="STRING" id="396268.IV45_GL000803"/>
<feature type="transmembrane region" description="Helical" evidence="1">
    <location>
        <begin position="142"/>
        <end position="163"/>
    </location>
</feature>
<dbReference type="EMBL" id="JQBW01000010">
    <property type="protein sequence ID" value="KRN58357.1"/>
    <property type="molecule type" value="Genomic_DNA"/>
</dbReference>
<feature type="transmembrane region" description="Helical" evidence="1">
    <location>
        <begin position="169"/>
        <end position="186"/>
    </location>
</feature>
<gene>
    <name evidence="2" type="ORF">IV45_GL000803</name>
</gene>
<feature type="transmembrane region" description="Helical" evidence="1">
    <location>
        <begin position="332"/>
        <end position="348"/>
    </location>
</feature>
<comment type="caution">
    <text evidence="2">The sequence shown here is derived from an EMBL/GenBank/DDBJ whole genome shotgun (WGS) entry which is preliminary data.</text>
</comment>
<evidence type="ECO:0000313" key="2">
    <source>
        <dbReference type="EMBL" id="KRN58357.1"/>
    </source>
</evidence>
<evidence type="ECO:0000256" key="1">
    <source>
        <dbReference type="SAM" id="Phobius"/>
    </source>
</evidence>
<feature type="transmembrane region" description="Helical" evidence="1">
    <location>
        <begin position="39"/>
        <end position="57"/>
    </location>
</feature>
<sequence length="379" mass="44515">MDKVTNKRYKLLLTFTIFYMGIYNDTLWRSILSHPVFNYMRYVLLGCMLTMFLYHFVITNNSKNQIIIYINLLAFLAFNFIFQNGMAFVPIVIFCLYVSYLNQREVIQAYARGQLLCVLLVIPFSLLGVLPKSTSNNLLSYGFSNPNGLGGFLSVIFMSYLYLNWKQNKTWFLLLYIGAIYFNYFVMFDKTSGICMTIFLLCYFIRHYIQNSNITGWIATCLPITLAIISLIFAFFYEKYSWIYNIDQWLSHRIYTWNYYLSLYGLHFFPSRITFIQANQYELGFYGKNINVLLTGAFDGGYMYFWLRMGVINMSIVLALLTGYINKLRSENIVGLEFLLLVFSLLTFTENTYIAPYGFFASYLLIICFSKFPDNKQIV</sequence>
<feature type="transmembrane region" description="Helical" evidence="1">
    <location>
        <begin position="215"/>
        <end position="237"/>
    </location>
</feature>
<keyword evidence="1" id="KW-0812">Transmembrane</keyword>
<keyword evidence="1" id="KW-1133">Transmembrane helix</keyword>
<evidence type="ECO:0008006" key="4">
    <source>
        <dbReference type="Google" id="ProtNLM"/>
    </source>
</evidence>
<dbReference type="AlphaFoldDB" id="A0A0R2I740"/>
<feature type="transmembrane region" description="Helical" evidence="1">
    <location>
        <begin position="193"/>
        <end position="209"/>
    </location>
</feature>
<protein>
    <recommendedName>
        <fullName evidence="4">Polysaccharide polymerase</fullName>
    </recommendedName>
</protein>
<dbReference type="PATRIC" id="fig|396268.3.peg.814"/>
<feature type="transmembrane region" description="Helical" evidence="1">
    <location>
        <begin position="111"/>
        <end position="130"/>
    </location>
</feature>
<reference evidence="2 3" key="1">
    <citation type="journal article" date="2015" name="Genome Announc.">
        <title>Expanding the biotechnology potential of lactobacilli through comparative genomics of 213 strains and associated genera.</title>
        <authorList>
            <person name="Sun Z."/>
            <person name="Harris H.M."/>
            <person name="McCann A."/>
            <person name="Guo C."/>
            <person name="Argimon S."/>
            <person name="Zhang W."/>
            <person name="Yang X."/>
            <person name="Jeffery I.B."/>
            <person name="Cooney J.C."/>
            <person name="Kagawa T.F."/>
            <person name="Liu W."/>
            <person name="Song Y."/>
            <person name="Salvetti E."/>
            <person name="Wrobel A."/>
            <person name="Rasinkangas P."/>
            <person name="Parkhill J."/>
            <person name="Rea M.C."/>
            <person name="O'Sullivan O."/>
            <person name="Ritari J."/>
            <person name="Douillard F.P."/>
            <person name="Paul Ross R."/>
            <person name="Yang R."/>
            <person name="Briner A.E."/>
            <person name="Felis G.E."/>
            <person name="de Vos W.M."/>
            <person name="Barrangou R."/>
            <person name="Klaenhammer T.R."/>
            <person name="Caufield P.W."/>
            <person name="Cui Y."/>
            <person name="Zhang H."/>
            <person name="O'Toole P.W."/>
        </authorList>
    </citation>
    <scope>NUCLEOTIDE SEQUENCE [LARGE SCALE GENOMIC DNA]</scope>
    <source>
        <strain evidence="2 3">DSM 17896</strain>
    </source>
</reference>
<dbReference type="OrthoDB" id="1779607at2"/>
<accession>A0A0R2I740</accession>